<feature type="compositionally biased region" description="Basic residues" evidence="1">
    <location>
        <begin position="37"/>
        <end position="47"/>
    </location>
</feature>
<feature type="compositionally biased region" description="Basic and acidic residues" evidence="1">
    <location>
        <begin position="48"/>
        <end position="57"/>
    </location>
</feature>
<feature type="non-terminal residue" evidence="2">
    <location>
        <position position="1"/>
    </location>
</feature>
<proteinExistence type="predicted"/>
<name>A0A0B6YEC9_9EUPU</name>
<reference evidence="2" key="1">
    <citation type="submission" date="2014-12" db="EMBL/GenBank/DDBJ databases">
        <title>Insight into the proteome of Arion vulgaris.</title>
        <authorList>
            <person name="Aradska J."/>
            <person name="Bulat T."/>
            <person name="Smidak R."/>
            <person name="Sarate P."/>
            <person name="Gangsoo J."/>
            <person name="Sialana F."/>
            <person name="Bilban M."/>
            <person name="Lubec G."/>
        </authorList>
    </citation>
    <scope>NUCLEOTIDE SEQUENCE</scope>
    <source>
        <tissue evidence="2">Skin</tissue>
    </source>
</reference>
<organism evidence="2">
    <name type="scientific">Arion vulgaris</name>
    <dbReference type="NCBI Taxonomy" id="1028688"/>
    <lineage>
        <taxon>Eukaryota</taxon>
        <taxon>Metazoa</taxon>
        <taxon>Spiralia</taxon>
        <taxon>Lophotrochozoa</taxon>
        <taxon>Mollusca</taxon>
        <taxon>Gastropoda</taxon>
        <taxon>Heterobranchia</taxon>
        <taxon>Euthyneura</taxon>
        <taxon>Panpulmonata</taxon>
        <taxon>Eupulmonata</taxon>
        <taxon>Stylommatophora</taxon>
        <taxon>Helicina</taxon>
        <taxon>Arionoidea</taxon>
        <taxon>Arionidae</taxon>
        <taxon>Arion</taxon>
    </lineage>
</organism>
<evidence type="ECO:0000256" key="1">
    <source>
        <dbReference type="SAM" id="MobiDB-lite"/>
    </source>
</evidence>
<feature type="region of interest" description="Disordered" evidence="1">
    <location>
        <begin position="32"/>
        <end position="57"/>
    </location>
</feature>
<gene>
    <name evidence="2" type="primary">ORF22969</name>
</gene>
<accession>A0A0B6YEC9</accession>
<sequence>SDENTSRPPIVLEHNNKMCSGREAANILMKRYANVSRQKREKRQNKKDKKEMTPREK</sequence>
<protein>
    <submittedName>
        <fullName evidence="2">Uncharacterized protein</fullName>
    </submittedName>
</protein>
<dbReference type="AlphaFoldDB" id="A0A0B6YEC9"/>
<evidence type="ECO:0000313" key="2">
    <source>
        <dbReference type="EMBL" id="CEK54504.1"/>
    </source>
</evidence>
<dbReference type="EMBL" id="HACG01007639">
    <property type="protein sequence ID" value="CEK54504.1"/>
    <property type="molecule type" value="Transcribed_RNA"/>
</dbReference>